<reference evidence="2" key="1">
    <citation type="submission" date="2023-10" db="EMBL/GenBank/DDBJ databases">
        <authorList>
            <person name="Chen Y."/>
            <person name="Shah S."/>
            <person name="Dougan E. K."/>
            <person name="Thang M."/>
            <person name="Chan C."/>
        </authorList>
    </citation>
    <scope>NUCLEOTIDE SEQUENCE [LARGE SCALE GENOMIC DNA]</scope>
</reference>
<name>A0ABN9W242_9DINO</name>
<feature type="compositionally biased region" description="Basic and acidic residues" evidence="1">
    <location>
        <begin position="178"/>
        <end position="190"/>
    </location>
</feature>
<feature type="region of interest" description="Disordered" evidence="1">
    <location>
        <begin position="166"/>
        <end position="190"/>
    </location>
</feature>
<dbReference type="EMBL" id="CAUYUJ010017861">
    <property type="protein sequence ID" value="CAK0878577.1"/>
    <property type="molecule type" value="Genomic_DNA"/>
</dbReference>
<evidence type="ECO:0000256" key="1">
    <source>
        <dbReference type="SAM" id="MobiDB-lite"/>
    </source>
</evidence>
<proteinExistence type="predicted"/>
<gene>
    <name evidence="2" type="ORF">PCOR1329_LOCUS62294</name>
</gene>
<evidence type="ECO:0000313" key="3">
    <source>
        <dbReference type="Proteomes" id="UP001189429"/>
    </source>
</evidence>
<keyword evidence="3" id="KW-1185">Reference proteome</keyword>
<organism evidence="2 3">
    <name type="scientific">Prorocentrum cordatum</name>
    <dbReference type="NCBI Taxonomy" id="2364126"/>
    <lineage>
        <taxon>Eukaryota</taxon>
        <taxon>Sar</taxon>
        <taxon>Alveolata</taxon>
        <taxon>Dinophyceae</taxon>
        <taxon>Prorocentrales</taxon>
        <taxon>Prorocentraceae</taxon>
        <taxon>Prorocentrum</taxon>
    </lineage>
</organism>
<feature type="compositionally biased region" description="Polar residues" evidence="1">
    <location>
        <begin position="1"/>
        <end position="14"/>
    </location>
</feature>
<evidence type="ECO:0000313" key="2">
    <source>
        <dbReference type="EMBL" id="CAK0878577.1"/>
    </source>
</evidence>
<sequence length="190" mass="19682">GSRGSYVSASPTTSEWKRDPSGARHYVGHRASPSTAPRARARAGCRSSNHTENACSTSGMRRSRADVAKAAAQSSPPPAPKPPVNNVSQQLQAVAAELSQAAGVSAATSCETPPQTPPPPTASPSPAKRSQMVDAAKKLEAALAAAPEGPGLEEARRHLQVQLDAKRKELGDTRPLGKRLDGAKAALERA</sequence>
<comment type="caution">
    <text evidence="2">The sequence shown here is derived from an EMBL/GenBank/DDBJ whole genome shotgun (WGS) entry which is preliminary data.</text>
</comment>
<feature type="non-terminal residue" evidence="2">
    <location>
        <position position="1"/>
    </location>
</feature>
<feature type="compositionally biased region" description="Pro residues" evidence="1">
    <location>
        <begin position="114"/>
        <end position="123"/>
    </location>
</feature>
<dbReference type="Proteomes" id="UP001189429">
    <property type="component" value="Unassembled WGS sequence"/>
</dbReference>
<accession>A0ABN9W242</accession>
<feature type="compositionally biased region" description="Polar residues" evidence="1">
    <location>
        <begin position="46"/>
        <end position="60"/>
    </location>
</feature>
<protein>
    <submittedName>
        <fullName evidence="2">Uncharacterized protein</fullName>
    </submittedName>
</protein>
<feature type="region of interest" description="Disordered" evidence="1">
    <location>
        <begin position="1"/>
        <end position="130"/>
    </location>
</feature>